<gene>
    <name evidence="1" type="ORF">FOXB_17573</name>
</gene>
<comment type="caution">
    <text evidence="1">The sequence shown here is derived from an EMBL/GenBank/DDBJ whole genome shotgun (WGS) entry which is preliminary data.</text>
</comment>
<protein>
    <submittedName>
        <fullName evidence="1">Uncharacterized protein</fullName>
    </submittedName>
</protein>
<dbReference type="AlphaFoldDB" id="F9GFY9"/>
<evidence type="ECO:0000313" key="1">
    <source>
        <dbReference type="EMBL" id="EGU71918.1"/>
    </source>
</evidence>
<sequence length="100" mass="11240">MTPAFSSSASSLFFRRGCFPPASLSRSKFLRRVSITQPELNDEMIRDQYTSQFGRQGHVCGPNGAIIGYLEIHRSGPENPRQAGTNTMEIIKESFTELWV</sequence>
<dbReference type="EMBL" id="AFQF01007407">
    <property type="protein sequence ID" value="EGU71918.1"/>
    <property type="molecule type" value="Genomic_DNA"/>
</dbReference>
<proteinExistence type="predicted"/>
<accession>F9GFY9</accession>
<name>F9GFY9_FUSOF</name>
<organism evidence="1">
    <name type="scientific">Fusarium oxysporum (strain Fo5176)</name>
    <name type="common">Fusarium vascular wilt</name>
    <dbReference type="NCBI Taxonomy" id="660025"/>
    <lineage>
        <taxon>Eukaryota</taxon>
        <taxon>Fungi</taxon>
        <taxon>Dikarya</taxon>
        <taxon>Ascomycota</taxon>
        <taxon>Pezizomycotina</taxon>
        <taxon>Sordariomycetes</taxon>
        <taxon>Hypocreomycetidae</taxon>
        <taxon>Hypocreales</taxon>
        <taxon>Nectriaceae</taxon>
        <taxon>Fusarium</taxon>
        <taxon>Fusarium oxysporum species complex</taxon>
    </lineage>
</organism>
<reference evidence="1" key="1">
    <citation type="journal article" date="2012" name="Mol. Plant Microbe Interact.">
        <title>A highly conserved effector in Fusarium oxysporum is required for full virulence on Arabidopsis.</title>
        <authorList>
            <person name="Thatcher L.F."/>
            <person name="Gardiner D.M."/>
            <person name="Kazan K."/>
            <person name="Manners J."/>
        </authorList>
    </citation>
    <scope>NUCLEOTIDE SEQUENCE [LARGE SCALE GENOMIC DNA]</scope>
    <source>
        <strain evidence="1">Fo5176</strain>
    </source>
</reference>